<reference evidence="1 2" key="1">
    <citation type="submission" date="2016-06" db="EMBL/GenBank/DDBJ databases">
        <title>Insight into the functional genes involving in sulfur oxidation in Pearl River water.</title>
        <authorList>
            <person name="Luo J."/>
            <person name="Tan X."/>
            <person name="Lin W."/>
        </authorList>
    </citation>
    <scope>NUCLEOTIDE SEQUENCE [LARGE SCALE GENOMIC DNA]</scope>
    <source>
        <strain evidence="1 2">LS2</strain>
    </source>
</reference>
<gene>
    <name evidence="1" type="ORF">A9404_00430</name>
</gene>
<dbReference type="AlphaFoldDB" id="A0A191ZDU8"/>
<dbReference type="RefSeq" id="WP_066097653.1">
    <property type="nucleotide sequence ID" value="NZ_CP016027.1"/>
</dbReference>
<organism evidence="1 2">
    <name type="scientific">Halothiobacillus diazotrophicus</name>
    <dbReference type="NCBI Taxonomy" id="1860122"/>
    <lineage>
        <taxon>Bacteria</taxon>
        <taxon>Pseudomonadati</taxon>
        <taxon>Pseudomonadota</taxon>
        <taxon>Gammaproteobacteria</taxon>
        <taxon>Chromatiales</taxon>
        <taxon>Halothiobacillaceae</taxon>
        <taxon>Halothiobacillus</taxon>
    </lineage>
</organism>
<dbReference type="STRING" id="1860122.A9404_00430"/>
<evidence type="ECO:0000313" key="2">
    <source>
        <dbReference type="Proteomes" id="UP000078596"/>
    </source>
</evidence>
<evidence type="ECO:0000313" key="1">
    <source>
        <dbReference type="EMBL" id="ANJ66046.1"/>
    </source>
</evidence>
<dbReference type="Proteomes" id="UP000078596">
    <property type="component" value="Chromosome"/>
</dbReference>
<keyword evidence="2" id="KW-1185">Reference proteome</keyword>
<dbReference type="EMBL" id="CP016027">
    <property type="protein sequence ID" value="ANJ66046.1"/>
    <property type="molecule type" value="Genomic_DNA"/>
</dbReference>
<name>A0A191ZDU8_9GAMM</name>
<proteinExistence type="predicted"/>
<accession>A0A191ZDU8</accession>
<dbReference type="KEGG" id="haz:A9404_00430"/>
<sequence length="114" mass="13026">MKTISTQPIPSSMPGLPELKAMGERRARLPQHEAYAVRLARVRDALFILQRHGIDVIDIDINRPKPVISIPYLKRNAVLGTAVPYQFGRDTRGRIRRLQIQLEGCRVEWDEAVN</sequence>
<protein>
    <submittedName>
        <fullName evidence="1">Uncharacterized protein</fullName>
    </submittedName>
</protein>